<gene>
    <name evidence="2" type="ORF">PVAND_009978</name>
</gene>
<keyword evidence="3" id="KW-1185">Reference proteome</keyword>
<protein>
    <recommendedName>
        <fullName evidence="1">CRAL-TRIO domain-containing protein</fullName>
    </recommendedName>
</protein>
<dbReference type="InterPro" id="IPR036273">
    <property type="entry name" value="CRAL/TRIO_N_dom_sf"/>
</dbReference>
<dbReference type="InterPro" id="IPR001251">
    <property type="entry name" value="CRAL-TRIO_dom"/>
</dbReference>
<evidence type="ECO:0000313" key="2">
    <source>
        <dbReference type="EMBL" id="KAG5680470.1"/>
    </source>
</evidence>
<dbReference type="PANTHER" id="PTHR10174:SF222">
    <property type="entry name" value="GH10083P-RELATED"/>
    <property type="match status" value="1"/>
</dbReference>
<sequence length="264" mass="31626">MINLKEYNDDIEKFEKYLEGFKIFPSNINKVLLLRYLKMFDFDHIKAKELFEYNLRFRQKYPKLFVKRDFFSVETQSILNTVQFVHIPKFTEDNLQITIMRLNDTDVSKFNIVEMFRYIFITYDAGMTCNSIASGEICVIDCKGYTIRHFLKAIRCMPTLIAALKFPQYALAARIVQNHYINCSPIAVRFLEMIRPFMKKEILEGMHIYTDKYDELYTFIPREYLPLEYGGTYESFDDLFKKSVDFFSTFNDYVRNDANWKLLE</sequence>
<dbReference type="PANTHER" id="PTHR10174">
    <property type="entry name" value="ALPHA-TOCOPHEROL TRANSFER PROTEIN-RELATED"/>
    <property type="match status" value="1"/>
</dbReference>
<reference evidence="2" key="1">
    <citation type="submission" date="2021-03" db="EMBL/GenBank/DDBJ databases">
        <title>Chromosome level genome of the anhydrobiotic midge Polypedilum vanderplanki.</title>
        <authorList>
            <person name="Yoshida Y."/>
            <person name="Kikawada T."/>
            <person name="Gusev O."/>
        </authorList>
    </citation>
    <scope>NUCLEOTIDE SEQUENCE</scope>
    <source>
        <strain evidence="2">NIAS01</strain>
        <tissue evidence="2">Whole body or cell culture</tissue>
    </source>
</reference>
<dbReference type="PROSITE" id="PS50191">
    <property type="entry name" value="CRAL_TRIO"/>
    <property type="match status" value="1"/>
</dbReference>
<name>A0A9J6CFS9_POLVA</name>
<comment type="caution">
    <text evidence="2">The sequence shown here is derived from an EMBL/GenBank/DDBJ whole genome shotgun (WGS) entry which is preliminary data.</text>
</comment>
<evidence type="ECO:0000259" key="1">
    <source>
        <dbReference type="PROSITE" id="PS50191"/>
    </source>
</evidence>
<dbReference type="GO" id="GO:1902936">
    <property type="term" value="F:phosphatidylinositol bisphosphate binding"/>
    <property type="evidence" value="ECO:0007669"/>
    <property type="project" value="TreeGrafter"/>
</dbReference>
<dbReference type="SUPFAM" id="SSF46938">
    <property type="entry name" value="CRAL/TRIO N-terminal domain"/>
    <property type="match status" value="1"/>
</dbReference>
<dbReference type="Pfam" id="PF00650">
    <property type="entry name" value="CRAL_TRIO"/>
    <property type="match status" value="1"/>
</dbReference>
<dbReference type="Proteomes" id="UP001107558">
    <property type="component" value="Chromosome 1"/>
</dbReference>
<dbReference type="SUPFAM" id="SSF52087">
    <property type="entry name" value="CRAL/TRIO domain"/>
    <property type="match status" value="1"/>
</dbReference>
<dbReference type="AlphaFoldDB" id="A0A9J6CFS9"/>
<dbReference type="GO" id="GO:0016020">
    <property type="term" value="C:membrane"/>
    <property type="evidence" value="ECO:0007669"/>
    <property type="project" value="TreeGrafter"/>
</dbReference>
<feature type="domain" description="CRAL-TRIO" evidence="1">
    <location>
        <begin position="74"/>
        <end position="237"/>
    </location>
</feature>
<organism evidence="2 3">
    <name type="scientific">Polypedilum vanderplanki</name>
    <name type="common">Sleeping chironomid midge</name>
    <dbReference type="NCBI Taxonomy" id="319348"/>
    <lineage>
        <taxon>Eukaryota</taxon>
        <taxon>Metazoa</taxon>
        <taxon>Ecdysozoa</taxon>
        <taxon>Arthropoda</taxon>
        <taxon>Hexapoda</taxon>
        <taxon>Insecta</taxon>
        <taxon>Pterygota</taxon>
        <taxon>Neoptera</taxon>
        <taxon>Endopterygota</taxon>
        <taxon>Diptera</taxon>
        <taxon>Nematocera</taxon>
        <taxon>Chironomoidea</taxon>
        <taxon>Chironomidae</taxon>
        <taxon>Chironominae</taxon>
        <taxon>Polypedilum</taxon>
        <taxon>Polypedilum</taxon>
    </lineage>
</organism>
<dbReference type="EMBL" id="JADBJN010000001">
    <property type="protein sequence ID" value="KAG5680470.1"/>
    <property type="molecule type" value="Genomic_DNA"/>
</dbReference>
<dbReference type="Gene3D" id="1.20.5.1200">
    <property type="entry name" value="Alpha-tocopherol transfer"/>
    <property type="match status" value="1"/>
</dbReference>
<evidence type="ECO:0000313" key="3">
    <source>
        <dbReference type="Proteomes" id="UP001107558"/>
    </source>
</evidence>
<proteinExistence type="predicted"/>
<dbReference type="OrthoDB" id="1434354at2759"/>
<dbReference type="Gene3D" id="3.40.525.10">
    <property type="entry name" value="CRAL-TRIO lipid binding domain"/>
    <property type="match status" value="1"/>
</dbReference>
<dbReference type="InterPro" id="IPR036865">
    <property type="entry name" value="CRAL-TRIO_dom_sf"/>
</dbReference>
<accession>A0A9J6CFS9</accession>
<dbReference type="CDD" id="cd00170">
    <property type="entry name" value="SEC14"/>
    <property type="match status" value="1"/>
</dbReference>